<dbReference type="PROSITE" id="PS00198">
    <property type="entry name" value="4FE4S_FER_1"/>
    <property type="match status" value="1"/>
</dbReference>
<feature type="domain" description="4Fe-4S ferredoxin-type" evidence="1">
    <location>
        <begin position="321"/>
        <end position="349"/>
    </location>
</feature>
<dbReference type="PROSITE" id="PS51379">
    <property type="entry name" value="4FE4S_FER_2"/>
    <property type="match status" value="1"/>
</dbReference>
<dbReference type="InterPro" id="IPR053135">
    <property type="entry name" value="AKR2_Oxidoreductase"/>
</dbReference>
<organism evidence="2">
    <name type="scientific">bioreactor metagenome</name>
    <dbReference type="NCBI Taxonomy" id="1076179"/>
    <lineage>
        <taxon>unclassified sequences</taxon>
        <taxon>metagenomes</taxon>
        <taxon>ecological metagenomes</taxon>
    </lineage>
</organism>
<accession>A0A645CMJ3</accession>
<dbReference type="PANTHER" id="PTHR43312:SF2">
    <property type="entry name" value="OXIDOREDUCTASE"/>
    <property type="match status" value="1"/>
</dbReference>
<dbReference type="CDD" id="cd19096">
    <property type="entry name" value="AKR_Fe-S_oxidoreductase"/>
    <property type="match status" value="1"/>
</dbReference>
<gene>
    <name evidence="2" type="ORF">SDC9_125281</name>
</gene>
<dbReference type="EMBL" id="VSSQ01028528">
    <property type="protein sequence ID" value="MPM78270.1"/>
    <property type="molecule type" value="Genomic_DNA"/>
</dbReference>
<evidence type="ECO:0000313" key="2">
    <source>
        <dbReference type="EMBL" id="MPM78270.1"/>
    </source>
</evidence>
<comment type="caution">
    <text evidence="2">The sequence shown here is derived from an EMBL/GenBank/DDBJ whole genome shotgun (WGS) entry which is preliminary data.</text>
</comment>
<dbReference type="AlphaFoldDB" id="A0A645CMJ3"/>
<dbReference type="InterPro" id="IPR017900">
    <property type="entry name" value="4Fe4S_Fe_S_CS"/>
</dbReference>
<dbReference type="SUPFAM" id="SSF46548">
    <property type="entry name" value="alpha-helical ferredoxin"/>
    <property type="match status" value="1"/>
</dbReference>
<dbReference type="GO" id="GO:0016491">
    <property type="term" value="F:oxidoreductase activity"/>
    <property type="evidence" value="ECO:0007669"/>
    <property type="project" value="InterPro"/>
</dbReference>
<dbReference type="InterPro" id="IPR036812">
    <property type="entry name" value="NAD(P)_OxRdtase_dom_sf"/>
</dbReference>
<name>A0A645CMJ3_9ZZZZ</name>
<dbReference type="Gene3D" id="3.20.20.100">
    <property type="entry name" value="NADP-dependent oxidoreductase domain"/>
    <property type="match status" value="1"/>
</dbReference>
<evidence type="ECO:0000259" key="1">
    <source>
        <dbReference type="PROSITE" id="PS51379"/>
    </source>
</evidence>
<protein>
    <recommendedName>
        <fullName evidence="1">4Fe-4S ferredoxin-type domain-containing protein</fullName>
    </recommendedName>
</protein>
<proteinExistence type="predicted"/>
<dbReference type="InterPro" id="IPR020471">
    <property type="entry name" value="AKR"/>
</dbReference>
<dbReference type="InterPro" id="IPR017896">
    <property type="entry name" value="4Fe4S_Fe-S-bd"/>
</dbReference>
<dbReference type="PANTHER" id="PTHR43312">
    <property type="entry name" value="D-THREO-ALDOSE 1-DEHYDROGENASE"/>
    <property type="match status" value="1"/>
</dbReference>
<dbReference type="PRINTS" id="PR00069">
    <property type="entry name" value="ALDKETRDTASE"/>
</dbReference>
<dbReference type="Pfam" id="PF13187">
    <property type="entry name" value="Fer4_9"/>
    <property type="match status" value="1"/>
</dbReference>
<sequence length="376" mass="42646">MRLPTKNGNIDEQRSINLIRSAARAGVNYFDTAYIYHRGKSEVLLGKALAGDLRTQVSIATKLPPFMVSKLDSAKKILATQLQRLQTDYIDYYLLHMLVDQAMFERLKHLGVMEWLEDLKEKGVIRNIGFSFHGAKRDFESLIQAYPWDFCQIQYNYMDENNQATKSGLLLAYDLGIPVIVMEPLRGGKLVNRLPQEALAAFATCDPRRSPAEWGLRWVWNHPQVTVVLSGMSDEAQLEENLRIAGEAEAASFSPQELSAFQTVQAILLERTKVNCTACGYCMPCPHGVDIPGCFSYYNDKYLMNPRSAMFEYIRNLGGLAAHPSNASLCQRCGKCELHCPQHIEIIRELAQVSREMEGPLYKPMVFIARKLMKIR</sequence>
<reference evidence="2" key="1">
    <citation type="submission" date="2019-08" db="EMBL/GenBank/DDBJ databases">
        <authorList>
            <person name="Kucharzyk K."/>
            <person name="Murdoch R.W."/>
            <person name="Higgins S."/>
            <person name="Loffler F."/>
        </authorList>
    </citation>
    <scope>NUCLEOTIDE SEQUENCE</scope>
</reference>
<dbReference type="SUPFAM" id="SSF51430">
    <property type="entry name" value="NAD(P)-linked oxidoreductase"/>
    <property type="match status" value="1"/>
</dbReference>
<dbReference type="InterPro" id="IPR023210">
    <property type="entry name" value="NADP_OxRdtase_dom"/>
</dbReference>
<dbReference type="Pfam" id="PF00248">
    <property type="entry name" value="Aldo_ket_red"/>
    <property type="match status" value="1"/>
</dbReference>